<reference evidence="1 2" key="1">
    <citation type="journal article" date="2002" name="Nature">
        <title>Genome sequence and comparative analysis of the model rodent malaria parasite Plasmodium yoelii yoelii.</title>
        <authorList>
            <person name="Carlton J.M."/>
            <person name="Angiuoli S.V."/>
            <person name="Suh B.B."/>
            <person name="Kooij T.W."/>
            <person name="Pertea M."/>
            <person name="Silva J.C."/>
            <person name="Ermolaeva M.D."/>
            <person name="Allen J.E."/>
            <person name="Selengut J.D."/>
            <person name="Koo H.L."/>
            <person name="Peterson J.D."/>
            <person name="Pop M."/>
            <person name="Kosack D.S."/>
            <person name="Shumway M.F."/>
            <person name="Bidwell S.L."/>
            <person name="Shallom S.J."/>
            <person name="van Aken S.E."/>
            <person name="Riedmuller S.B."/>
            <person name="Feldblyum T.V."/>
            <person name="Cho J.K."/>
            <person name="Quackenbush J."/>
            <person name="Sedegah M."/>
            <person name="Shoaibi A."/>
            <person name="Cummings L.M."/>
            <person name="Florens L."/>
            <person name="Yates J.R."/>
            <person name="Raine J.D."/>
            <person name="Sinden R.E."/>
            <person name="Harris M.A."/>
            <person name="Cunningham D.A."/>
            <person name="Preiser P.R."/>
            <person name="Bergman L.W."/>
            <person name="Vaidya A.B."/>
            <person name="van Lin L.H."/>
            <person name="Janse C.J."/>
            <person name="Waters A.P."/>
            <person name="Smith H.O."/>
            <person name="White O.R."/>
            <person name="Salzberg S.L."/>
            <person name="Venter J.C."/>
            <person name="Fraser C.M."/>
            <person name="Hoffman S.L."/>
            <person name="Gardner M.J."/>
            <person name="Carucci D.J."/>
        </authorList>
    </citation>
    <scope>NUCLEOTIDE SEQUENCE [LARGE SCALE GENOMIC DNA]</scope>
    <source>
        <strain evidence="1 2">17XNL</strain>
    </source>
</reference>
<proteinExistence type="predicted"/>
<protein>
    <submittedName>
        <fullName evidence="1">Uncharacterized protein</fullName>
    </submittedName>
</protein>
<name>Q7R921_PLAYO</name>
<evidence type="ECO:0000313" key="1">
    <source>
        <dbReference type="EMBL" id="EAA19399.1"/>
    </source>
</evidence>
<dbReference type="EMBL" id="AABL01002504">
    <property type="protein sequence ID" value="EAA19399.1"/>
    <property type="molecule type" value="Genomic_DNA"/>
</dbReference>
<dbReference type="PaxDb" id="73239-Q7R921"/>
<accession>Q7R921</accession>
<sequence length="59" mass="7050">MYNLVKNKSVYAHIQCNICSFTHFDKLACSKKFMLRIHAYAIPKYFFKKNTLCIYTNVH</sequence>
<dbReference type="AlphaFoldDB" id="Q7R921"/>
<comment type="caution">
    <text evidence="1">The sequence shown here is derived from an EMBL/GenBank/DDBJ whole genome shotgun (WGS) entry which is preliminary data.</text>
</comment>
<gene>
    <name evidence="1" type="ORF">PY07049</name>
</gene>
<dbReference type="InParanoid" id="Q7R921"/>
<keyword evidence="2" id="KW-1185">Reference proteome</keyword>
<evidence type="ECO:0000313" key="2">
    <source>
        <dbReference type="Proteomes" id="UP000008553"/>
    </source>
</evidence>
<organism evidence="1 2">
    <name type="scientific">Plasmodium yoelii yoelii</name>
    <dbReference type="NCBI Taxonomy" id="73239"/>
    <lineage>
        <taxon>Eukaryota</taxon>
        <taxon>Sar</taxon>
        <taxon>Alveolata</taxon>
        <taxon>Apicomplexa</taxon>
        <taxon>Aconoidasida</taxon>
        <taxon>Haemosporida</taxon>
        <taxon>Plasmodiidae</taxon>
        <taxon>Plasmodium</taxon>
        <taxon>Plasmodium (Vinckeia)</taxon>
    </lineage>
</organism>
<dbReference type="Proteomes" id="UP000008553">
    <property type="component" value="Unassembled WGS sequence"/>
</dbReference>